<sequence length="199" mass="22897">MSTDNLNSTKQELNDFSGILSSYKTEVWSSFPGIDLYMDQVVTYLEKLLNTFNDDDKNKVITSSMVNNYVKEGYLKRPVNKKYDRVHLVSLYIMSMLKPILPISLIAGSLQNFENEQKYRIFFEEFTTMQDEAFNNVSHKLAAALNQITDDKDYETALRLFALQLTSEANAHRIAAEKILETLNKNNNSAKISDKEKNK</sequence>
<dbReference type="Proteomes" id="UP000248132">
    <property type="component" value="Unassembled WGS sequence"/>
</dbReference>
<dbReference type="PANTHER" id="PTHR40056">
    <property type="entry name" value="HYPOTHETICAL CYTOSOLIC PROTEIN"/>
    <property type="match status" value="1"/>
</dbReference>
<dbReference type="RefSeq" id="WP_110463086.1">
    <property type="nucleotide sequence ID" value="NZ_QKMR01000022.1"/>
</dbReference>
<reference evidence="1 2" key="1">
    <citation type="submission" date="2018-06" db="EMBL/GenBank/DDBJ databases">
        <title>Genomic Encyclopedia of Type Strains, Phase I: the one thousand microbial genomes (KMG-I) project.</title>
        <authorList>
            <person name="Kyrpides N."/>
        </authorList>
    </citation>
    <scope>NUCLEOTIDE SEQUENCE [LARGE SCALE GENOMIC DNA]</scope>
    <source>
        <strain evidence="1 2">DSM 19573</strain>
    </source>
</reference>
<dbReference type="OrthoDB" id="3191472at2"/>
<protein>
    <submittedName>
        <fullName evidence="1">Uncharacterized protein DUF1836</fullName>
    </submittedName>
</protein>
<proteinExistence type="predicted"/>
<dbReference type="Pfam" id="PF08876">
    <property type="entry name" value="DUF1836"/>
    <property type="match status" value="1"/>
</dbReference>
<accession>A0A318XK68</accession>
<gene>
    <name evidence="1" type="ORF">LY28_03113</name>
</gene>
<dbReference type="EMBL" id="QKMR01000022">
    <property type="protein sequence ID" value="PYG85817.1"/>
    <property type="molecule type" value="Genomic_DNA"/>
</dbReference>
<keyword evidence="2" id="KW-1185">Reference proteome</keyword>
<dbReference type="PANTHER" id="PTHR40056:SF1">
    <property type="entry name" value="DUF1836 DOMAIN-CONTAINING PROTEIN"/>
    <property type="match status" value="1"/>
</dbReference>
<evidence type="ECO:0000313" key="1">
    <source>
        <dbReference type="EMBL" id="PYG85817.1"/>
    </source>
</evidence>
<dbReference type="AlphaFoldDB" id="A0A318XK68"/>
<comment type="caution">
    <text evidence="1">The sequence shown here is derived from an EMBL/GenBank/DDBJ whole genome shotgun (WGS) entry which is preliminary data.</text>
</comment>
<name>A0A318XK68_9FIRM</name>
<evidence type="ECO:0000313" key="2">
    <source>
        <dbReference type="Proteomes" id="UP000248132"/>
    </source>
</evidence>
<organism evidence="1 2">
    <name type="scientific">Ruminiclostridium sufflavum DSM 19573</name>
    <dbReference type="NCBI Taxonomy" id="1121337"/>
    <lineage>
        <taxon>Bacteria</taxon>
        <taxon>Bacillati</taxon>
        <taxon>Bacillota</taxon>
        <taxon>Clostridia</taxon>
        <taxon>Eubacteriales</taxon>
        <taxon>Oscillospiraceae</taxon>
        <taxon>Ruminiclostridium</taxon>
    </lineage>
</organism>
<dbReference type="InterPro" id="IPR014975">
    <property type="entry name" value="DUF1836"/>
</dbReference>